<dbReference type="Proteomes" id="UP000215005">
    <property type="component" value="Chromosome"/>
</dbReference>
<name>A0A223S992_9ACTN</name>
<dbReference type="Pfam" id="PF09344">
    <property type="entry name" value="Cas_CT1975"/>
    <property type="match status" value="1"/>
</dbReference>
<dbReference type="AlphaFoldDB" id="A0A223S992"/>
<accession>A0A223S992</accession>
<evidence type="ECO:0000313" key="2">
    <source>
        <dbReference type="Proteomes" id="UP000215005"/>
    </source>
</evidence>
<reference evidence="1 2" key="1">
    <citation type="submission" date="2017-08" db="EMBL/GenBank/DDBJ databases">
        <title>The complete genome sequence of Nocardiopsis gilva YIM 90087.</title>
        <authorList>
            <person name="Yin M."/>
            <person name="Tang S."/>
        </authorList>
    </citation>
    <scope>NUCLEOTIDE SEQUENCE [LARGE SCALE GENOMIC DNA]</scope>
    <source>
        <strain evidence="1 2">YIM 90087</strain>
    </source>
</reference>
<sequence length="387" mass="41468">MPFLDIHAIQSVPPANINRDENGSPKTAMYGGAQRLRVSSQAWKRAARREMESNGADIPESRRTKRLPEEIAEAIGTRAPALAEHASTIAQAALYDVFNVKSTAKKKGNKARVSTGYLLFLGVDQQARLIDKLLAAQDDLLGAAGNSKNLEKVLKDLKLRDTVATGHAPAVALFGRMIADDPSMNVDAACQVAHAISTHAVEAEFDYYTAVDDIDNEADETGAGMIGTVEFNAATMYRYATVDLRSLVDNLGRDTDYAAEIAIAFARAFLLSMPTGKRNTFANNTRPDFVLLSVRDDQPVSLAGAFERPVGGESGHVAASVGRLLKHHAKQDEAYETAPVLSTATYPVWLSDKEAGFGTGLPVSQPLPSALNTVRGKISQLMGAADA</sequence>
<dbReference type="RefSeq" id="WP_017619215.1">
    <property type="nucleotide sequence ID" value="NZ_ANBG01000230.1"/>
</dbReference>
<dbReference type="EMBL" id="CP022753">
    <property type="protein sequence ID" value="ASU84686.1"/>
    <property type="molecule type" value="Genomic_DNA"/>
</dbReference>
<proteinExistence type="predicted"/>
<gene>
    <name evidence="1" type="primary">cas7e</name>
    <name evidence="1" type="ORF">CDO52_19445</name>
</gene>
<dbReference type="OrthoDB" id="5291250at2"/>
<dbReference type="NCBIfam" id="TIGR01869">
    <property type="entry name" value="casC_Cse4"/>
    <property type="match status" value="1"/>
</dbReference>
<evidence type="ECO:0000313" key="1">
    <source>
        <dbReference type="EMBL" id="ASU84686.1"/>
    </source>
</evidence>
<dbReference type="InterPro" id="IPR010148">
    <property type="entry name" value="CRISPR-assoc_prot_CT1975"/>
</dbReference>
<protein>
    <submittedName>
        <fullName evidence="1">Type I-E CRISPR-associated protein Cas7/Cse4/CasC</fullName>
    </submittedName>
</protein>
<keyword evidence="2" id="KW-1185">Reference proteome</keyword>
<organism evidence="1 2">
    <name type="scientific">Nocardiopsis gilva YIM 90087</name>
    <dbReference type="NCBI Taxonomy" id="1235441"/>
    <lineage>
        <taxon>Bacteria</taxon>
        <taxon>Bacillati</taxon>
        <taxon>Actinomycetota</taxon>
        <taxon>Actinomycetes</taxon>
        <taxon>Streptosporangiales</taxon>
        <taxon>Nocardiopsidaceae</taxon>
        <taxon>Nocardiopsis</taxon>
    </lineage>
</organism>
<dbReference type="KEGG" id="ngv:CDO52_19445"/>